<sequence length="23" mass="2790">MCVCFDFHQWKIGGEGERMREQC</sequence>
<reference evidence="2" key="1">
    <citation type="journal article" date="2020" name="Sci. Rep.">
        <title>Chromosome-scale genome assembly for the duckweed Spirodela intermedia, integrating cytogenetic maps, PacBio and Oxford Nanopore libraries.</title>
        <authorList>
            <person name="Hoang P.T.N."/>
            <person name="Fiebig A."/>
            <person name="Novak P."/>
            <person name="Macas J."/>
            <person name="Cao H.X."/>
            <person name="Stepanenko A."/>
            <person name="Chen G."/>
            <person name="Borisjuk N."/>
            <person name="Scholz U."/>
            <person name="Schubert I."/>
        </authorList>
    </citation>
    <scope>NUCLEOTIDE SEQUENCE [LARGE SCALE GENOMIC DNA]</scope>
</reference>
<evidence type="ECO:0000313" key="1">
    <source>
        <dbReference type="EMBL" id="CAA6674522.1"/>
    </source>
</evidence>
<dbReference type="EMBL" id="CACRZD030000118">
    <property type="protein sequence ID" value="CAA6674522.1"/>
    <property type="molecule type" value="Genomic_DNA"/>
</dbReference>
<protein>
    <submittedName>
        <fullName evidence="1">Uncharacterized protein</fullName>
    </submittedName>
</protein>
<name>A0ABN7E9H5_SPIIN</name>
<keyword evidence="2" id="KW-1185">Reference proteome</keyword>
<accession>A0ABN7E9H5</accession>
<organism evidence="1 2">
    <name type="scientific">Spirodela intermedia</name>
    <name type="common">Intermediate duckweed</name>
    <dbReference type="NCBI Taxonomy" id="51605"/>
    <lineage>
        <taxon>Eukaryota</taxon>
        <taxon>Viridiplantae</taxon>
        <taxon>Streptophyta</taxon>
        <taxon>Embryophyta</taxon>
        <taxon>Tracheophyta</taxon>
        <taxon>Spermatophyta</taxon>
        <taxon>Magnoliopsida</taxon>
        <taxon>Liliopsida</taxon>
        <taxon>Araceae</taxon>
        <taxon>Lemnoideae</taxon>
        <taxon>Spirodela</taxon>
    </lineage>
</organism>
<evidence type="ECO:0000313" key="2">
    <source>
        <dbReference type="Proteomes" id="UP001189122"/>
    </source>
</evidence>
<proteinExistence type="predicted"/>
<gene>
    <name evidence="1" type="ORF">SI7747_UN020880</name>
</gene>
<comment type="caution">
    <text evidence="1">The sequence shown here is derived from an EMBL/GenBank/DDBJ whole genome shotgun (WGS) entry which is preliminary data.</text>
</comment>
<dbReference type="Proteomes" id="UP001189122">
    <property type="component" value="Unassembled WGS sequence"/>
</dbReference>